<proteinExistence type="predicted"/>
<dbReference type="Proteomes" id="UP000554726">
    <property type="component" value="Unassembled WGS sequence"/>
</dbReference>
<accession>A0ABR6JPY6</accession>
<dbReference type="RefSeq" id="WP_184442101.1">
    <property type="nucleotide sequence ID" value="NZ_JACHNS010000008.1"/>
</dbReference>
<protein>
    <recommendedName>
        <fullName evidence="3">Integrase</fullName>
    </recommendedName>
</protein>
<reference evidence="1 2" key="1">
    <citation type="submission" date="2020-08" db="EMBL/GenBank/DDBJ databases">
        <title>Studying the diversity of plant-associated saprophytic bacteria and their role in host health and plant-pathogen interactions.</title>
        <authorList>
            <person name="Potnis N."/>
        </authorList>
    </citation>
    <scope>NUCLEOTIDE SEQUENCE [LARGE SCALE GENOMIC DNA]</scope>
    <source>
        <strain evidence="1 2">F16</strain>
    </source>
</reference>
<name>A0ABR6JPY6_9XANT</name>
<gene>
    <name evidence="1" type="ORF">FHR60_003545</name>
</gene>
<sequence length="167" mass="18974">MNYKQCAQYLSDLGITISRNKNLTKSRWTTSTPKGEVTHFNALKEARDYWSLEAKKAVHQLLVFRSLLEEAESLDAKSQLEFQEWIDGCRESAPTALARNSAGFGTSTTTWAFEARKLTSLHGSIANADIGVLLKQARQERLKALSLTKDGLNDERLDQQCRRRQRK</sequence>
<organism evidence="1 2">
    <name type="scientific">Xanthomonas cannabis</name>
    <dbReference type="NCBI Taxonomy" id="1885674"/>
    <lineage>
        <taxon>Bacteria</taxon>
        <taxon>Pseudomonadati</taxon>
        <taxon>Pseudomonadota</taxon>
        <taxon>Gammaproteobacteria</taxon>
        <taxon>Lysobacterales</taxon>
        <taxon>Lysobacteraceae</taxon>
        <taxon>Xanthomonas</taxon>
    </lineage>
</organism>
<keyword evidence="2" id="KW-1185">Reference proteome</keyword>
<evidence type="ECO:0008006" key="3">
    <source>
        <dbReference type="Google" id="ProtNLM"/>
    </source>
</evidence>
<comment type="caution">
    <text evidence="1">The sequence shown here is derived from an EMBL/GenBank/DDBJ whole genome shotgun (WGS) entry which is preliminary data.</text>
</comment>
<evidence type="ECO:0000313" key="1">
    <source>
        <dbReference type="EMBL" id="MBB4594840.1"/>
    </source>
</evidence>
<dbReference type="EMBL" id="JACHNS010000008">
    <property type="protein sequence ID" value="MBB4594840.1"/>
    <property type="molecule type" value="Genomic_DNA"/>
</dbReference>
<evidence type="ECO:0000313" key="2">
    <source>
        <dbReference type="Proteomes" id="UP000554726"/>
    </source>
</evidence>